<feature type="domain" description="Sin" evidence="1">
    <location>
        <begin position="2"/>
        <end position="40"/>
    </location>
</feature>
<dbReference type="RefSeq" id="WP_083328201.1">
    <property type="nucleotide sequence ID" value="NZ_CAJFZX010000001.1"/>
</dbReference>
<gene>
    <name evidence="2" type="primary">sinI</name>
    <name evidence="2" type="ORF">GJU41_16980</name>
</gene>
<dbReference type="GO" id="GO:0003677">
    <property type="term" value="F:DNA binding"/>
    <property type="evidence" value="ECO:0007669"/>
    <property type="project" value="UniProtKB-KW"/>
</dbReference>
<proteinExistence type="predicted"/>
<organism evidence="2 3">
    <name type="scientific">Metabacillus idriensis</name>
    <dbReference type="NCBI Taxonomy" id="324768"/>
    <lineage>
        <taxon>Bacteria</taxon>
        <taxon>Bacillati</taxon>
        <taxon>Bacillota</taxon>
        <taxon>Bacilli</taxon>
        <taxon>Bacillales</taxon>
        <taxon>Bacillaceae</taxon>
        <taxon>Metabacillus</taxon>
    </lineage>
</organism>
<dbReference type="Proteomes" id="UP000441585">
    <property type="component" value="Unassembled WGS sequence"/>
</dbReference>
<keyword evidence="2" id="KW-0238">DNA-binding</keyword>
<dbReference type="InterPro" id="IPR010981">
    <property type="entry name" value="SinR/SinI_dimer_dom"/>
</dbReference>
<evidence type="ECO:0000313" key="2">
    <source>
        <dbReference type="EMBL" id="MRX55658.1"/>
    </source>
</evidence>
<sequence length="43" mass="5183">MEILMKEVEKMDQEWKELILSALKMGISKEEIREFLKTQTLKN</sequence>
<dbReference type="InterPro" id="IPR036281">
    <property type="entry name" value="SinR/SinI_dimer_dom_sf"/>
</dbReference>
<dbReference type="AlphaFoldDB" id="A0A6I2MBS8"/>
<dbReference type="EMBL" id="WKKF01000005">
    <property type="protein sequence ID" value="MRX55658.1"/>
    <property type="molecule type" value="Genomic_DNA"/>
</dbReference>
<evidence type="ECO:0000259" key="1">
    <source>
        <dbReference type="PROSITE" id="PS51500"/>
    </source>
</evidence>
<evidence type="ECO:0000313" key="3">
    <source>
        <dbReference type="Proteomes" id="UP000441585"/>
    </source>
</evidence>
<accession>A0A6I2MBS8</accession>
<name>A0A6I2MBS8_9BACI</name>
<protein>
    <submittedName>
        <fullName evidence="2">DNA-binding anti-repressor SinI</fullName>
    </submittedName>
</protein>
<dbReference type="GO" id="GO:0006355">
    <property type="term" value="P:regulation of DNA-templated transcription"/>
    <property type="evidence" value="ECO:0007669"/>
    <property type="project" value="InterPro"/>
</dbReference>
<dbReference type="Pfam" id="PF08671">
    <property type="entry name" value="SinI"/>
    <property type="match status" value="1"/>
</dbReference>
<dbReference type="PROSITE" id="PS51500">
    <property type="entry name" value="SIN"/>
    <property type="match status" value="1"/>
</dbReference>
<dbReference type="GO" id="GO:0046983">
    <property type="term" value="F:protein dimerization activity"/>
    <property type="evidence" value="ECO:0007669"/>
    <property type="project" value="InterPro"/>
</dbReference>
<keyword evidence="3" id="KW-1185">Reference proteome</keyword>
<comment type="caution">
    <text evidence="2">The sequence shown here is derived from an EMBL/GenBank/DDBJ whole genome shotgun (WGS) entry which is preliminary data.</text>
</comment>
<reference evidence="2 3" key="1">
    <citation type="submission" date="2019-11" db="EMBL/GenBank/DDBJ databases">
        <title>Bacillus idriensis genome.</title>
        <authorList>
            <person name="Konopka E.N."/>
            <person name="Newman J.D."/>
        </authorList>
    </citation>
    <scope>NUCLEOTIDE SEQUENCE [LARGE SCALE GENOMIC DNA]</scope>
    <source>
        <strain evidence="2 3">DSM 19097</strain>
    </source>
</reference>
<dbReference type="SUPFAM" id="SSF47406">
    <property type="entry name" value="SinR repressor dimerisation domain-like"/>
    <property type="match status" value="1"/>
</dbReference>